<dbReference type="InterPro" id="IPR051833">
    <property type="entry name" value="TC-DDR_regulator"/>
</dbReference>
<feature type="compositionally biased region" description="Gly residues" evidence="4">
    <location>
        <begin position="784"/>
        <end position="803"/>
    </location>
</feature>
<feature type="region of interest" description="Disordered" evidence="4">
    <location>
        <begin position="675"/>
        <end position="737"/>
    </location>
</feature>
<feature type="region of interest" description="Disordered" evidence="4">
    <location>
        <begin position="400"/>
        <end position="478"/>
    </location>
</feature>
<feature type="compositionally biased region" description="Basic and acidic residues" evidence="4">
    <location>
        <begin position="139"/>
        <end position="150"/>
    </location>
</feature>
<feature type="compositionally biased region" description="Polar residues" evidence="4">
    <location>
        <begin position="629"/>
        <end position="638"/>
    </location>
</feature>
<evidence type="ECO:0000313" key="7">
    <source>
        <dbReference type="WBParaSite" id="ECPE_0000813901-mRNA-1"/>
    </source>
</evidence>
<gene>
    <name evidence="5" type="ORF">ECPE_LOCUS8117</name>
</gene>
<dbReference type="WBParaSite" id="ECPE_0000813901-mRNA-1">
    <property type="protein sequence ID" value="ECPE_0000813901-mRNA-1"/>
    <property type="gene ID" value="ECPE_0000813901"/>
</dbReference>
<feature type="compositionally biased region" description="Low complexity" evidence="4">
    <location>
        <begin position="614"/>
        <end position="628"/>
    </location>
</feature>
<name>A0A183AMD2_9TREM</name>
<evidence type="ECO:0000256" key="2">
    <source>
        <dbReference type="ARBA" id="ARBA00022490"/>
    </source>
</evidence>
<feature type="compositionally biased region" description="Basic residues" evidence="4">
    <location>
        <begin position="830"/>
        <end position="842"/>
    </location>
</feature>
<dbReference type="AlphaFoldDB" id="A0A183AMD2"/>
<dbReference type="EMBL" id="UZAN01045536">
    <property type="protein sequence ID" value="VDP82801.1"/>
    <property type="molecule type" value="Genomic_DNA"/>
</dbReference>
<evidence type="ECO:0000313" key="6">
    <source>
        <dbReference type="Proteomes" id="UP000272942"/>
    </source>
</evidence>
<feature type="compositionally biased region" description="Basic and acidic residues" evidence="4">
    <location>
        <begin position="114"/>
        <end position="127"/>
    </location>
</feature>
<feature type="compositionally biased region" description="Polar residues" evidence="4">
    <location>
        <begin position="718"/>
        <end position="730"/>
    </location>
</feature>
<dbReference type="PANTHER" id="PTHR16308">
    <property type="entry name" value="UBIQUITIN ASSOCIATED PROTEIN 2-LIKE/LINGERER"/>
    <property type="match status" value="1"/>
</dbReference>
<feature type="compositionally biased region" description="Polar residues" evidence="4">
    <location>
        <begin position="681"/>
        <end position="711"/>
    </location>
</feature>
<feature type="region of interest" description="Disordered" evidence="4">
    <location>
        <begin position="614"/>
        <end position="656"/>
    </location>
</feature>
<feature type="compositionally biased region" description="Polar residues" evidence="4">
    <location>
        <begin position="239"/>
        <end position="257"/>
    </location>
</feature>
<dbReference type="InterPro" id="IPR009060">
    <property type="entry name" value="UBA-like_sf"/>
</dbReference>
<protein>
    <submittedName>
        <fullName evidence="7">UBA domain-containing protein</fullName>
    </submittedName>
</protein>
<proteinExistence type="predicted"/>
<reference evidence="7" key="1">
    <citation type="submission" date="2016-06" db="UniProtKB">
        <authorList>
            <consortium name="WormBaseParasite"/>
        </authorList>
    </citation>
    <scope>IDENTIFICATION</scope>
</reference>
<feature type="compositionally biased region" description="Polar residues" evidence="4">
    <location>
        <begin position="290"/>
        <end position="303"/>
    </location>
</feature>
<keyword evidence="3" id="KW-0597">Phosphoprotein</keyword>
<dbReference type="PANTHER" id="PTHR16308:SF13">
    <property type="entry name" value="PROTEIN LINGERER"/>
    <property type="match status" value="1"/>
</dbReference>
<comment type="subcellular location">
    <subcellularLocation>
        <location evidence="1">Cytoplasm</location>
    </subcellularLocation>
</comment>
<feature type="compositionally biased region" description="Polar residues" evidence="4">
    <location>
        <begin position="129"/>
        <end position="138"/>
    </location>
</feature>
<organism evidence="7">
    <name type="scientific">Echinostoma caproni</name>
    <dbReference type="NCBI Taxonomy" id="27848"/>
    <lineage>
        <taxon>Eukaryota</taxon>
        <taxon>Metazoa</taxon>
        <taxon>Spiralia</taxon>
        <taxon>Lophotrochozoa</taxon>
        <taxon>Platyhelminthes</taxon>
        <taxon>Trematoda</taxon>
        <taxon>Digenea</taxon>
        <taxon>Plagiorchiida</taxon>
        <taxon>Echinostomata</taxon>
        <taxon>Echinostomatoidea</taxon>
        <taxon>Echinostomatidae</taxon>
        <taxon>Echinostoma</taxon>
    </lineage>
</organism>
<feature type="region of interest" description="Disordered" evidence="4">
    <location>
        <begin position="768"/>
        <end position="842"/>
    </location>
</feature>
<evidence type="ECO:0000313" key="5">
    <source>
        <dbReference type="EMBL" id="VDP82801.1"/>
    </source>
</evidence>
<dbReference type="GO" id="GO:0005737">
    <property type="term" value="C:cytoplasm"/>
    <property type="evidence" value="ECO:0007669"/>
    <property type="project" value="UniProtKB-SubCell"/>
</dbReference>
<feature type="compositionally biased region" description="Polar residues" evidence="4">
    <location>
        <begin position="401"/>
        <end position="458"/>
    </location>
</feature>
<reference evidence="5 6" key="2">
    <citation type="submission" date="2018-11" db="EMBL/GenBank/DDBJ databases">
        <authorList>
            <consortium name="Pathogen Informatics"/>
        </authorList>
    </citation>
    <scope>NUCLEOTIDE SEQUENCE [LARGE SCALE GENOMIC DNA]</scope>
    <source>
        <strain evidence="5 6">Egypt</strain>
    </source>
</reference>
<dbReference type="Gene3D" id="1.10.8.10">
    <property type="entry name" value="DNA helicase RuvA subunit, C-terminal domain"/>
    <property type="match status" value="1"/>
</dbReference>
<feature type="compositionally biased region" description="Low complexity" evidence="4">
    <location>
        <begin position="768"/>
        <end position="783"/>
    </location>
</feature>
<sequence>MRVKGRDNVSVENGDCLSKMPTATAEQLNIAKMLSKPGDDVDLRTHVQKLQELTECTEDQAVTALYDCENNLQRAVELLLDKFRCGNDEEWHTTGKKSKPKNIPGDADTSSVDLRSDKGLSNEEVRKTATASNEGDTFTSKDARQSDLVKTESWSGSTRKDGRGRKSAVTYKGSNRRNDVSVNPSDQVPVTELNEVNNKGKAKTPFDNETIEEWCPEQSNLPPELFVDTEHSGAKDTNVENQPTSSAPSMNTTASPSLSALPEVDSLFISKALSLTQPCFTKSCPDPESQDFSYAPQSPSKSPTVGFDVNKPNTPRSLLEDPSHPDAKVEQVSSNFANTHFQNVTPVPKTTTAYSSGTKTQQPASFESESGTNQSTFLEPSFKNYLLDGLSSDVSKMSVGEASNTGVKPSQFNLQQPVSQGPQTQSSFSHNQGGAAVSMSSQMSKAPLSHISTHNPLHSSQQPVVSSAAQSQQQSVTLPPGMPHFISQFAPPAYHMFNLPGSSSNAPTLFDLDQLQLFQQQRILYDMHLQHQAATTAQSLLPSTADSTSTSKTSSHNVAGSMGHVTAAGAGIRPDMLASAIGHAPQMLASGHPYFPYSGLVFMNGYTNAFLNQQQQQQPSGQDTNQSQSSTHCGSPITQPQAQSSGQPQSFGGLKQVNAGVGGYDDLMDMKYGDPTKQVGFKNNSNQPNYGSFQTAGASESVGQKLSNAHQSGAGPLTQGSFNTTASGAHTQHFPPQFYPPAATSPYLTAAAVAVAAAAAASVQQQQASVGGGPSSANPNQSNAGGGGNTSGQGSTGGTGTGGTSNASGQLHLTGNPAQPLVLGAAGGGLHHRHHQRSVMPH</sequence>
<dbReference type="OrthoDB" id="6159137at2759"/>
<keyword evidence="6" id="KW-1185">Reference proteome</keyword>
<dbReference type="CDD" id="cd14277">
    <property type="entry name" value="UBA_UBP2_like"/>
    <property type="match status" value="1"/>
</dbReference>
<evidence type="ECO:0000256" key="3">
    <source>
        <dbReference type="ARBA" id="ARBA00022553"/>
    </source>
</evidence>
<accession>A0A183AMD2</accession>
<feature type="region of interest" description="Disordered" evidence="4">
    <location>
        <begin position="90"/>
        <end position="186"/>
    </location>
</feature>
<feature type="region of interest" description="Disordered" evidence="4">
    <location>
        <begin position="285"/>
        <end position="375"/>
    </location>
</feature>
<evidence type="ECO:0000256" key="1">
    <source>
        <dbReference type="ARBA" id="ARBA00004496"/>
    </source>
</evidence>
<feature type="compositionally biased region" description="Low complexity" evidence="4">
    <location>
        <begin position="639"/>
        <end position="653"/>
    </location>
</feature>
<dbReference type="SUPFAM" id="SSF46934">
    <property type="entry name" value="UBA-like"/>
    <property type="match status" value="1"/>
</dbReference>
<feature type="compositionally biased region" description="Basic and acidic residues" evidence="4">
    <location>
        <begin position="318"/>
        <end position="329"/>
    </location>
</feature>
<evidence type="ECO:0000256" key="4">
    <source>
        <dbReference type="SAM" id="MobiDB-lite"/>
    </source>
</evidence>
<dbReference type="GO" id="GO:0005634">
    <property type="term" value="C:nucleus"/>
    <property type="evidence" value="ECO:0007669"/>
    <property type="project" value="TreeGrafter"/>
</dbReference>
<feature type="compositionally biased region" description="Polar residues" evidence="4">
    <location>
        <begin position="331"/>
        <end position="375"/>
    </location>
</feature>
<dbReference type="Proteomes" id="UP000272942">
    <property type="component" value="Unassembled WGS sequence"/>
</dbReference>
<feature type="compositionally biased region" description="Low complexity" evidence="4">
    <location>
        <begin position="459"/>
        <end position="476"/>
    </location>
</feature>
<keyword evidence="2" id="KW-0963">Cytoplasm</keyword>
<feature type="region of interest" description="Disordered" evidence="4">
    <location>
        <begin position="234"/>
        <end position="257"/>
    </location>
</feature>